<feature type="transmembrane region" description="Helical" evidence="1">
    <location>
        <begin position="96"/>
        <end position="116"/>
    </location>
</feature>
<evidence type="ECO:0000256" key="1">
    <source>
        <dbReference type="SAM" id="Phobius"/>
    </source>
</evidence>
<proteinExistence type="predicted"/>
<name>A0ABR9C4Z2_9HYPH</name>
<keyword evidence="4" id="KW-1185">Reference proteome</keyword>
<feature type="transmembrane region" description="Helical" evidence="1">
    <location>
        <begin position="153"/>
        <end position="175"/>
    </location>
</feature>
<dbReference type="InterPro" id="IPR029787">
    <property type="entry name" value="Nucleotide_cyclase"/>
</dbReference>
<keyword evidence="1" id="KW-1133">Transmembrane helix</keyword>
<dbReference type="PANTHER" id="PTHR44757">
    <property type="entry name" value="DIGUANYLATE CYCLASE DGCP"/>
    <property type="match status" value="1"/>
</dbReference>
<sequence>MKLDTPTLLMAVTIAYYTGALILAVLALSLRSFPRHIRLGWGFWAFAMLLSGSCATLVSMRGSISDLLSIALANALMLFGFGLRPNALSMLNRDQVSYPWLPFLLSFGWLGLYLVPWFRDDLLARTLYVNLASILAMGLCIRQCWQALKTQKISSLLLMAVFTLDIFVRTNLIMMHLGRTFPDLQASFQTTTLQLTIIVLIIAVVLKILGLGIAVFEQMTGTFAEQAMIDPLTGLSNRRAFISATEDRHAKMDTPAAPYALMVLEIDDLQGIKDRYGNAMNDALLRLLGRICSETAKTAPETCRLRDDQFALFLPGVAQVEADAIATRLSRYLTVEGARASDKQLVVTMSIGLFCGNASVPLSRALEIADHCLHRAKSKGGNQTVFNSGDGEGPVKSAAMAAPFATRKKTVA</sequence>
<dbReference type="InterPro" id="IPR052155">
    <property type="entry name" value="Biofilm_reg_signaling"/>
</dbReference>
<feature type="transmembrane region" description="Helical" evidence="1">
    <location>
        <begin position="195"/>
        <end position="216"/>
    </location>
</feature>
<dbReference type="SUPFAM" id="SSF55073">
    <property type="entry name" value="Nucleotide cyclase"/>
    <property type="match status" value="1"/>
</dbReference>
<dbReference type="RefSeq" id="WP_192106650.1">
    <property type="nucleotide sequence ID" value="NZ_JACYXJ010000001.1"/>
</dbReference>
<accession>A0ABR9C4Z2</accession>
<organism evidence="3 4">
    <name type="scientific">Roseibium polysiphoniae</name>
    <dbReference type="NCBI Taxonomy" id="2571221"/>
    <lineage>
        <taxon>Bacteria</taxon>
        <taxon>Pseudomonadati</taxon>
        <taxon>Pseudomonadota</taxon>
        <taxon>Alphaproteobacteria</taxon>
        <taxon>Hyphomicrobiales</taxon>
        <taxon>Stappiaceae</taxon>
        <taxon>Roseibium</taxon>
    </lineage>
</organism>
<dbReference type="Gene3D" id="3.30.70.270">
    <property type="match status" value="1"/>
</dbReference>
<dbReference type="InterPro" id="IPR000160">
    <property type="entry name" value="GGDEF_dom"/>
</dbReference>
<evidence type="ECO:0000259" key="2">
    <source>
        <dbReference type="PROSITE" id="PS50887"/>
    </source>
</evidence>
<keyword evidence="1" id="KW-0812">Transmembrane</keyword>
<dbReference type="Pfam" id="PF00990">
    <property type="entry name" value="GGDEF"/>
    <property type="match status" value="1"/>
</dbReference>
<dbReference type="Proteomes" id="UP000615687">
    <property type="component" value="Unassembled WGS sequence"/>
</dbReference>
<feature type="transmembrane region" description="Helical" evidence="1">
    <location>
        <begin position="6"/>
        <end position="29"/>
    </location>
</feature>
<comment type="caution">
    <text evidence="3">The sequence shown here is derived from an EMBL/GenBank/DDBJ whole genome shotgun (WGS) entry which is preliminary data.</text>
</comment>
<dbReference type="SMART" id="SM00267">
    <property type="entry name" value="GGDEF"/>
    <property type="match status" value="1"/>
</dbReference>
<dbReference type="PROSITE" id="PS50887">
    <property type="entry name" value="GGDEF"/>
    <property type="match status" value="1"/>
</dbReference>
<reference evidence="3 4" key="1">
    <citation type="submission" date="2020-09" db="EMBL/GenBank/DDBJ databases">
        <title>The genome sequence of type strain Labrenzia polysiphoniae KACC 19711.</title>
        <authorList>
            <person name="Liu Y."/>
        </authorList>
    </citation>
    <scope>NUCLEOTIDE SEQUENCE [LARGE SCALE GENOMIC DNA]</scope>
    <source>
        <strain evidence="3 4">KACC 19711</strain>
    </source>
</reference>
<dbReference type="NCBIfam" id="TIGR00254">
    <property type="entry name" value="GGDEF"/>
    <property type="match status" value="1"/>
</dbReference>
<protein>
    <submittedName>
        <fullName evidence="3">GGDEF domain-containing protein</fullName>
    </submittedName>
</protein>
<evidence type="ECO:0000313" key="4">
    <source>
        <dbReference type="Proteomes" id="UP000615687"/>
    </source>
</evidence>
<dbReference type="PANTHER" id="PTHR44757:SF2">
    <property type="entry name" value="BIOFILM ARCHITECTURE MAINTENANCE PROTEIN MBAA"/>
    <property type="match status" value="1"/>
</dbReference>
<dbReference type="EMBL" id="JACYXJ010000001">
    <property type="protein sequence ID" value="MBD8874936.1"/>
    <property type="molecule type" value="Genomic_DNA"/>
</dbReference>
<feature type="transmembrane region" description="Helical" evidence="1">
    <location>
        <begin position="67"/>
        <end position="84"/>
    </location>
</feature>
<feature type="transmembrane region" description="Helical" evidence="1">
    <location>
        <begin position="41"/>
        <end position="61"/>
    </location>
</feature>
<dbReference type="InterPro" id="IPR043128">
    <property type="entry name" value="Rev_trsase/Diguanyl_cyclase"/>
</dbReference>
<feature type="transmembrane region" description="Helical" evidence="1">
    <location>
        <begin position="122"/>
        <end position="141"/>
    </location>
</feature>
<gene>
    <name evidence="3" type="ORF">IG617_01435</name>
</gene>
<dbReference type="CDD" id="cd01949">
    <property type="entry name" value="GGDEF"/>
    <property type="match status" value="1"/>
</dbReference>
<evidence type="ECO:0000313" key="3">
    <source>
        <dbReference type="EMBL" id="MBD8874936.1"/>
    </source>
</evidence>
<keyword evidence="1" id="KW-0472">Membrane</keyword>
<feature type="domain" description="GGDEF" evidence="2">
    <location>
        <begin position="257"/>
        <end position="389"/>
    </location>
</feature>